<feature type="domain" description="PEGA" evidence="2">
    <location>
        <begin position="43"/>
        <end position="99"/>
    </location>
</feature>
<dbReference type="EMBL" id="BEHT01000006">
    <property type="protein sequence ID" value="GBC98087.1"/>
    <property type="molecule type" value="Genomic_DNA"/>
</dbReference>
<evidence type="ECO:0000256" key="1">
    <source>
        <dbReference type="SAM" id="Phobius"/>
    </source>
</evidence>
<evidence type="ECO:0000259" key="2">
    <source>
        <dbReference type="Pfam" id="PF08308"/>
    </source>
</evidence>
<evidence type="ECO:0000313" key="4">
    <source>
        <dbReference type="Proteomes" id="UP000236173"/>
    </source>
</evidence>
<keyword evidence="1" id="KW-0812">Transmembrane</keyword>
<dbReference type="Pfam" id="PF08308">
    <property type="entry name" value="PEGA"/>
    <property type="match status" value="1"/>
</dbReference>
<comment type="caution">
    <text evidence="3">The sequence shown here is derived from an EMBL/GenBank/DDBJ whole genome shotgun (WGS) entry which is preliminary data.</text>
</comment>
<sequence length="113" mass="13057">MKQGLRIITVTVSVLVVVMAFLLAHRWVEHYPSFYLYAGDEANGARVYLNDAFIGVIQDGILMAKVEPGEYGLRVIKRGYKPLKQKIRIRGWDDYHNISLKPDKDILPKQRRD</sequence>
<name>A0A2H5XAF0_9BACT</name>
<evidence type="ECO:0000313" key="3">
    <source>
        <dbReference type="EMBL" id="GBC98087.1"/>
    </source>
</evidence>
<dbReference type="InterPro" id="IPR013229">
    <property type="entry name" value="PEGA"/>
</dbReference>
<dbReference type="Proteomes" id="UP000236173">
    <property type="component" value="Unassembled WGS sequence"/>
</dbReference>
<gene>
    <name evidence="3" type="ORF">HRbin17_00583</name>
</gene>
<dbReference type="AlphaFoldDB" id="A0A2H5XAF0"/>
<keyword evidence="1" id="KW-0472">Membrane</keyword>
<feature type="transmembrane region" description="Helical" evidence="1">
    <location>
        <begin position="7"/>
        <end position="28"/>
    </location>
</feature>
<protein>
    <recommendedName>
        <fullName evidence="2">PEGA domain-containing protein</fullName>
    </recommendedName>
</protein>
<keyword evidence="1" id="KW-1133">Transmembrane helix</keyword>
<accession>A0A2H5XAF0</accession>
<organism evidence="3 4">
    <name type="scientific">Candidatus Fervidibacter japonicus</name>
    <dbReference type="NCBI Taxonomy" id="2035412"/>
    <lineage>
        <taxon>Bacteria</taxon>
        <taxon>Candidatus Fervidibacterota</taxon>
        <taxon>Candidatus Fervidibacter</taxon>
    </lineage>
</organism>
<proteinExistence type="predicted"/>
<reference evidence="4" key="1">
    <citation type="submission" date="2017-09" db="EMBL/GenBank/DDBJ databases">
        <title>Metaegenomics of thermophilic ammonia-oxidizing enrichment culture.</title>
        <authorList>
            <person name="Kato S."/>
            <person name="Suzuki K."/>
        </authorList>
    </citation>
    <scope>NUCLEOTIDE SEQUENCE [LARGE SCALE GENOMIC DNA]</scope>
</reference>